<dbReference type="SMART" id="SM01323">
    <property type="entry name" value="YajC"/>
    <property type="match status" value="1"/>
</dbReference>
<evidence type="ECO:0000313" key="13">
    <source>
        <dbReference type="Proteomes" id="UP000283946"/>
    </source>
</evidence>
<dbReference type="GO" id="GO:0005886">
    <property type="term" value="C:plasma membrane"/>
    <property type="evidence" value="ECO:0007669"/>
    <property type="project" value="UniProtKB-SubCell"/>
</dbReference>
<sequence>MTYNFVGPTGHSICSSSTRGRAADRHSTPEGPPMDPTIILLVLLLVVMVIFMFRNNKKRQRDAESMKNNLVPGVELMTGSGLFGTVVSIDDEANKIVIESTPGTLLTIHRQAIARLIDPSENDVVTEADDEVEPLTATGSPEFGERDSAHRDPLVDPVERDRRPDAQ</sequence>
<keyword evidence="7 11" id="KW-1133">Transmembrane helix</keyword>
<dbReference type="Proteomes" id="UP000283946">
    <property type="component" value="Chromosome"/>
</dbReference>
<protein>
    <submittedName>
        <fullName evidence="12">Preprotein translocase subunit YajC</fullName>
    </submittedName>
</protein>
<dbReference type="PANTHER" id="PTHR33909">
    <property type="entry name" value="SEC TRANSLOCON ACCESSORY COMPLEX SUBUNIT YAJC"/>
    <property type="match status" value="1"/>
</dbReference>
<evidence type="ECO:0000256" key="8">
    <source>
        <dbReference type="ARBA" id="ARBA00023010"/>
    </source>
</evidence>
<dbReference type="PANTHER" id="PTHR33909:SF1">
    <property type="entry name" value="SEC TRANSLOCON ACCESSORY COMPLEX SUBUNIT YAJC"/>
    <property type="match status" value="1"/>
</dbReference>
<feature type="transmembrane region" description="Helical" evidence="11">
    <location>
        <begin position="36"/>
        <end position="53"/>
    </location>
</feature>
<name>A0AAD1ABA2_9MICO</name>
<evidence type="ECO:0000256" key="7">
    <source>
        <dbReference type="ARBA" id="ARBA00022989"/>
    </source>
</evidence>
<evidence type="ECO:0000256" key="1">
    <source>
        <dbReference type="ARBA" id="ARBA00004162"/>
    </source>
</evidence>
<evidence type="ECO:0000313" key="12">
    <source>
        <dbReference type="EMBL" id="AZZ55071.1"/>
    </source>
</evidence>
<keyword evidence="9 11" id="KW-0472">Membrane</keyword>
<evidence type="ECO:0000256" key="6">
    <source>
        <dbReference type="ARBA" id="ARBA00022927"/>
    </source>
</evidence>
<evidence type="ECO:0000256" key="5">
    <source>
        <dbReference type="ARBA" id="ARBA00022692"/>
    </source>
</evidence>
<evidence type="ECO:0000256" key="4">
    <source>
        <dbReference type="ARBA" id="ARBA00022475"/>
    </source>
</evidence>
<keyword evidence="6" id="KW-0653">Protein transport</keyword>
<feature type="compositionally biased region" description="Basic and acidic residues" evidence="10">
    <location>
        <begin position="143"/>
        <end position="167"/>
    </location>
</feature>
<dbReference type="Pfam" id="PF02699">
    <property type="entry name" value="YajC"/>
    <property type="match status" value="1"/>
</dbReference>
<dbReference type="EMBL" id="CP028130">
    <property type="protein sequence ID" value="AZZ55071.1"/>
    <property type="molecule type" value="Genomic_DNA"/>
</dbReference>
<keyword evidence="5 11" id="KW-0812">Transmembrane</keyword>
<comment type="similarity">
    <text evidence="2">Belongs to the YajC family.</text>
</comment>
<dbReference type="InterPro" id="IPR003849">
    <property type="entry name" value="Preprotein_translocase_YajC"/>
</dbReference>
<accession>A0AAD1ABA2</accession>
<dbReference type="AlphaFoldDB" id="A0AAD1ABA2"/>
<evidence type="ECO:0000256" key="11">
    <source>
        <dbReference type="SAM" id="Phobius"/>
    </source>
</evidence>
<keyword evidence="3" id="KW-0813">Transport</keyword>
<evidence type="ECO:0000256" key="10">
    <source>
        <dbReference type="SAM" id="MobiDB-lite"/>
    </source>
</evidence>
<comment type="subcellular location">
    <subcellularLocation>
        <location evidence="1">Cell membrane</location>
        <topology evidence="1">Single-pass membrane protein</topology>
    </subcellularLocation>
</comment>
<keyword evidence="8" id="KW-0811">Translocation</keyword>
<gene>
    <name evidence="12" type="primary">yajC</name>
    <name evidence="12" type="ORF">C7V51_03595</name>
</gene>
<feature type="region of interest" description="Disordered" evidence="10">
    <location>
        <begin position="124"/>
        <end position="167"/>
    </location>
</feature>
<proteinExistence type="inferred from homology"/>
<dbReference type="KEGG" id="ria:C7V51_03595"/>
<dbReference type="NCBIfam" id="TIGR00739">
    <property type="entry name" value="yajC"/>
    <property type="match status" value="1"/>
</dbReference>
<keyword evidence="4" id="KW-1003">Cell membrane</keyword>
<evidence type="ECO:0000256" key="3">
    <source>
        <dbReference type="ARBA" id="ARBA00022448"/>
    </source>
</evidence>
<evidence type="ECO:0000256" key="2">
    <source>
        <dbReference type="ARBA" id="ARBA00006742"/>
    </source>
</evidence>
<feature type="compositionally biased region" description="Acidic residues" evidence="10">
    <location>
        <begin position="124"/>
        <end position="133"/>
    </location>
</feature>
<dbReference type="GO" id="GO:0015031">
    <property type="term" value="P:protein transport"/>
    <property type="evidence" value="ECO:0007669"/>
    <property type="project" value="UniProtKB-KW"/>
</dbReference>
<evidence type="ECO:0000256" key="9">
    <source>
        <dbReference type="ARBA" id="ARBA00023136"/>
    </source>
</evidence>
<organism evidence="12 13">
    <name type="scientific">Rathayibacter iranicus</name>
    <dbReference type="NCBI Taxonomy" id="59737"/>
    <lineage>
        <taxon>Bacteria</taxon>
        <taxon>Bacillati</taxon>
        <taxon>Actinomycetota</taxon>
        <taxon>Actinomycetes</taxon>
        <taxon>Micrococcales</taxon>
        <taxon>Microbacteriaceae</taxon>
        <taxon>Rathayibacter</taxon>
    </lineage>
</organism>
<feature type="region of interest" description="Disordered" evidence="10">
    <location>
        <begin position="1"/>
        <end position="31"/>
    </location>
</feature>
<reference evidence="12 13" key="1">
    <citation type="submission" date="2018-03" db="EMBL/GenBank/DDBJ databases">
        <title>Bacteriophage NCPPB3778 and a type I-E CRISPR drive the evolution of the US Biological Select Agent, Rathayibacter toxicus.</title>
        <authorList>
            <person name="Davis E.W.II."/>
            <person name="Tabima J.F."/>
            <person name="Weisberg A.J."/>
            <person name="Dantas Lopes L."/>
            <person name="Wiseman M.S."/>
            <person name="Wiseman M.S."/>
            <person name="Pupko T."/>
            <person name="Belcher M.S."/>
            <person name="Sechler A.J."/>
            <person name="Tancos M.A."/>
            <person name="Schroeder B.K."/>
            <person name="Murray T.D."/>
            <person name="Luster D.G."/>
            <person name="Schneider W.L."/>
            <person name="Rogers E."/>
            <person name="Andreote F.D."/>
            <person name="Grunwald N.J."/>
            <person name="Putnam M.L."/>
            <person name="Chang J.H."/>
        </authorList>
    </citation>
    <scope>NUCLEOTIDE SEQUENCE [LARGE SCALE GENOMIC DNA]</scope>
    <source>
        <strain evidence="12 13">NCCPB 2253</strain>
    </source>
</reference>